<dbReference type="Proteomes" id="UP001208689">
    <property type="component" value="Chromosome"/>
</dbReference>
<protein>
    <recommendedName>
        <fullName evidence="4">DUF998 domain-containing protein</fullName>
    </recommendedName>
</protein>
<organism evidence="2 3">
    <name type="scientific">Candidatus Lokiarchaeum ossiferum</name>
    <dbReference type="NCBI Taxonomy" id="2951803"/>
    <lineage>
        <taxon>Archaea</taxon>
        <taxon>Promethearchaeati</taxon>
        <taxon>Promethearchaeota</taxon>
        <taxon>Promethearchaeia</taxon>
        <taxon>Promethearchaeales</taxon>
        <taxon>Promethearchaeaceae</taxon>
        <taxon>Candidatus Lokiarchaeum</taxon>
    </lineage>
</organism>
<evidence type="ECO:0000313" key="2">
    <source>
        <dbReference type="EMBL" id="UYP45412.1"/>
    </source>
</evidence>
<keyword evidence="1" id="KW-0812">Transmembrane</keyword>
<feature type="transmembrane region" description="Helical" evidence="1">
    <location>
        <begin position="9"/>
        <end position="32"/>
    </location>
</feature>
<evidence type="ECO:0008006" key="4">
    <source>
        <dbReference type="Google" id="ProtNLM"/>
    </source>
</evidence>
<evidence type="ECO:0000256" key="1">
    <source>
        <dbReference type="SAM" id="Phobius"/>
    </source>
</evidence>
<dbReference type="EMBL" id="CP104013">
    <property type="protein sequence ID" value="UYP45412.1"/>
    <property type="molecule type" value="Genomic_DNA"/>
</dbReference>
<accession>A0ABY6HSP7</accession>
<feature type="transmembrane region" description="Helical" evidence="1">
    <location>
        <begin position="197"/>
        <end position="216"/>
    </location>
</feature>
<name>A0ABY6HSP7_9ARCH</name>
<feature type="transmembrane region" description="Helical" evidence="1">
    <location>
        <begin position="102"/>
        <end position="124"/>
    </location>
</feature>
<feature type="transmembrane region" description="Helical" evidence="1">
    <location>
        <begin position="136"/>
        <end position="158"/>
    </location>
</feature>
<proteinExistence type="predicted"/>
<keyword evidence="3" id="KW-1185">Reference proteome</keyword>
<keyword evidence="1" id="KW-1133">Transmembrane helix</keyword>
<feature type="transmembrane region" description="Helical" evidence="1">
    <location>
        <begin position="67"/>
        <end position="90"/>
    </location>
</feature>
<keyword evidence="1" id="KW-0472">Membrane</keyword>
<gene>
    <name evidence="2" type="ORF">NEF87_001697</name>
</gene>
<feature type="transmembrane region" description="Helical" evidence="1">
    <location>
        <begin position="165"/>
        <end position="185"/>
    </location>
</feature>
<reference evidence="2" key="1">
    <citation type="submission" date="2022-09" db="EMBL/GenBank/DDBJ databases">
        <title>Actin cytoskeleton and complex cell architecture in an #Asgard archaeon.</title>
        <authorList>
            <person name="Ponce Toledo R.I."/>
            <person name="Schleper C."/>
            <person name="Rodrigues Oliveira T."/>
            <person name="Wollweber F."/>
            <person name="Xu J."/>
            <person name="Rittmann S."/>
            <person name="Klingl A."/>
            <person name="Pilhofer M."/>
        </authorList>
    </citation>
    <scope>NUCLEOTIDE SEQUENCE</scope>
    <source>
        <strain evidence="2">B-35</strain>
    </source>
</reference>
<evidence type="ECO:0000313" key="3">
    <source>
        <dbReference type="Proteomes" id="UP001208689"/>
    </source>
</evidence>
<sequence length="233" mass="26174">MDKNKLKQWALFAPVIGSSLFFILTIIAMFTFTGGTAFNQENLGYSFFNNFFSDLGMTTSYSGESNMLSSTLFLLATIFCGGFMLPYFATIPSLFKTNKLDFVLMVIGSLIGFVAAFGYIGIGFTPWDTTLELHLFFVYLAFPTTLPVVLCYVITFLRNKSTPKILSVVYIAMGCILIVYLYLLFFGPDSNTETGRFIQVVGQKIVVYAEIVTFWIQGYYSSKFFKNSTEIGE</sequence>